<evidence type="ECO:0000259" key="11">
    <source>
        <dbReference type="PROSITE" id="PS50109"/>
    </source>
</evidence>
<comment type="subcellular location">
    <subcellularLocation>
        <location evidence="2">Cell membrane</location>
    </subcellularLocation>
</comment>
<feature type="compositionally biased region" description="Polar residues" evidence="9">
    <location>
        <begin position="402"/>
        <end position="421"/>
    </location>
</feature>
<dbReference type="STRING" id="1531429.JI75_03370"/>
<dbReference type="FunFam" id="3.30.565.10:FF:000006">
    <property type="entry name" value="Sensor histidine kinase WalK"/>
    <property type="match status" value="1"/>
</dbReference>
<dbReference type="SMART" id="SM00388">
    <property type="entry name" value="HisKA"/>
    <property type="match status" value="1"/>
</dbReference>
<dbReference type="PANTHER" id="PTHR45453:SF1">
    <property type="entry name" value="PHOSPHATE REGULON SENSOR PROTEIN PHOR"/>
    <property type="match status" value="1"/>
</dbReference>
<dbReference type="Pfam" id="PF02518">
    <property type="entry name" value="HATPase_c"/>
    <property type="match status" value="1"/>
</dbReference>
<proteinExistence type="predicted"/>
<keyword evidence="10" id="KW-0812">Transmembrane</keyword>
<evidence type="ECO:0000256" key="6">
    <source>
        <dbReference type="ARBA" id="ARBA00022777"/>
    </source>
</evidence>
<dbReference type="PRINTS" id="PR00344">
    <property type="entry name" value="BCTRLSENSOR"/>
</dbReference>
<sequence>MLNQLKRKFVTIIMAIVAVVLATVFAGICYSEYRNEVEASNQALRESIDRSAAFEARSAANAAGGVQSSNPPEIGGGMRTGRFFAPAAVFKITDDGSVVSDEATASASLSADTLAAFSARATALDYGIGDLPDLGLRYAKETVNGITYLSLVDSSTVQGWQRIALQLSVAGIAALAVFLLVSIKLANWALRPVQEAWRAQKQFVADASHELKTPLTIILANSAILLKHPESTVAQQSKWIESTQIEAERMQGLTEEMLSLAEIEAQASIELSDVDLSDLIDREALQFESIAFERGCALDADTEEGVVVKADAQRLGKSIATLIENACKYVEAGGRVRIGLSSENGRAVLSVNNSGSYIERDDLEHIFDRFYRTDKARSGDATGYGLGLSIAKETAEAHGGTLSASSSREGGTTFTLTLPLA</sequence>
<feature type="region of interest" description="Disordered" evidence="9">
    <location>
        <begin position="400"/>
        <end position="421"/>
    </location>
</feature>
<dbReference type="RefSeq" id="WP_039688731.1">
    <property type="nucleotide sequence ID" value="NZ_CP009302.1"/>
</dbReference>
<dbReference type="Proteomes" id="UP000031121">
    <property type="component" value="Chromosome"/>
</dbReference>
<evidence type="ECO:0000256" key="10">
    <source>
        <dbReference type="SAM" id="Phobius"/>
    </source>
</evidence>
<dbReference type="SUPFAM" id="SSF55874">
    <property type="entry name" value="ATPase domain of HSP90 chaperone/DNA topoisomerase II/histidine kinase"/>
    <property type="match status" value="1"/>
</dbReference>
<dbReference type="SMART" id="SM00387">
    <property type="entry name" value="HATPase_c"/>
    <property type="match status" value="1"/>
</dbReference>
<dbReference type="Pfam" id="PF00512">
    <property type="entry name" value="HisKA"/>
    <property type="match status" value="1"/>
</dbReference>
<dbReference type="GO" id="GO:0000155">
    <property type="term" value="F:phosphorelay sensor kinase activity"/>
    <property type="evidence" value="ECO:0007669"/>
    <property type="project" value="InterPro"/>
</dbReference>
<dbReference type="InterPro" id="IPR004358">
    <property type="entry name" value="Sig_transdc_His_kin-like_C"/>
</dbReference>
<dbReference type="PROSITE" id="PS50109">
    <property type="entry name" value="HIS_KIN"/>
    <property type="match status" value="1"/>
</dbReference>
<keyword evidence="13" id="KW-1185">Reference proteome</keyword>
<keyword evidence="10" id="KW-0472">Membrane</keyword>
<evidence type="ECO:0000313" key="13">
    <source>
        <dbReference type="Proteomes" id="UP000031121"/>
    </source>
</evidence>
<dbReference type="OrthoDB" id="9786919at2"/>
<dbReference type="InterPro" id="IPR003594">
    <property type="entry name" value="HATPase_dom"/>
</dbReference>
<dbReference type="InterPro" id="IPR036097">
    <property type="entry name" value="HisK_dim/P_sf"/>
</dbReference>
<keyword evidence="7" id="KW-0902">Two-component regulatory system</keyword>
<feature type="transmembrane region" description="Helical" evidence="10">
    <location>
        <begin position="163"/>
        <end position="181"/>
    </location>
</feature>
<keyword evidence="4" id="KW-0597">Phosphoprotein</keyword>
<reference evidence="12 13" key="2">
    <citation type="journal article" date="2015" name="Genome Announc.">
        <title>Complete Genome Sequence of Coriobacteriaceae Strain 68-1-3, a Novel Mucus-Degrading Isolate from the Swine Intestinal Tract.</title>
        <authorList>
            <person name="Looft T."/>
            <person name="Bayles D.O."/>
            <person name="Alt D.P."/>
            <person name="Stanton T.B."/>
        </authorList>
    </citation>
    <scope>NUCLEOTIDE SEQUENCE [LARGE SCALE GENOMIC DNA]</scope>
    <source>
        <strain evidence="12 13">68-1-3</strain>
    </source>
</reference>
<dbReference type="HOGENOM" id="CLU_000445_89_6_11"/>
<keyword evidence="10" id="KW-1133">Transmembrane helix</keyword>
<organism evidence="12 13">
    <name type="scientific">Berryella intestinalis</name>
    <dbReference type="NCBI Taxonomy" id="1531429"/>
    <lineage>
        <taxon>Bacteria</taxon>
        <taxon>Bacillati</taxon>
        <taxon>Actinomycetota</taxon>
        <taxon>Coriobacteriia</taxon>
        <taxon>Eggerthellales</taxon>
        <taxon>Eggerthellaceae</taxon>
        <taxon>Berryella</taxon>
    </lineage>
</organism>
<evidence type="ECO:0000256" key="1">
    <source>
        <dbReference type="ARBA" id="ARBA00000085"/>
    </source>
</evidence>
<evidence type="ECO:0000256" key="8">
    <source>
        <dbReference type="ARBA" id="ARBA00039401"/>
    </source>
</evidence>
<dbReference type="Gene3D" id="1.10.287.130">
    <property type="match status" value="1"/>
</dbReference>
<gene>
    <name evidence="12" type="ORF">JI75_03370</name>
</gene>
<protein>
    <recommendedName>
        <fullName evidence="8">Sensor-like histidine kinase SenX3</fullName>
        <ecNumber evidence="3">2.7.13.3</ecNumber>
    </recommendedName>
</protein>
<dbReference type="PANTHER" id="PTHR45453">
    <property type="entry name" value="PHOSPHATE REGULON SENSOR PROTEIN PHOR"/>
    <property type="match status" value="1"/>
</dbReference>
<dbReference type="Gene3D" id="3.30.565.10">
    <property type="entry name" value="Histidine kinase-like ATPase, C-terminal domain"/>
    <property type="match status" value="1"/>
</dbReference>
<evidence type="ECO:0000256" key="4">
    <source>
        <dbReference type="ARBA" id="ARBA00022553"/>
    </source>
</evidence>
<evidence type="ECO:0000256" key="7">
    <source>
        <dbReference type="ARBA" id="ARBA00023012"/>
    </source>
</evidence>
<evidence type="ECO:0000256" key="3">
    <source>
        <dbReference type="ARBA" id="ARBA00012438"/>
    </source>
</evidence>
<dbReference type="GO" id="GO:0004721">
    <property type="term" value="F:phosphoprotein phosphatase activity"/>
    <property type="evidence" value="ECO:0007669"/>
    <property type="project" value="TreeGrafter"/>
</dbReference>
<dbReference type="InterPro" id="IPR003661">
    <property type="entry name" value="HisK_dim/P_dom"/>
</dbReference>
<dbReference type="CDD" id="cd00082">
    <property type="entry name" value="HisKA"/>
    <property type="match status" value="1"/>
</dbReference>
<dbReference type="KEGG" id="cbac:JI75_03370"/>
<dbReference type="CDD" id="cd00075">
    <property type="entry name" value="HATPase"/>
    <property type="match status" value="1"/>
</dbReference>
<dbReference type="InterPro" id="IPR005467">
    <property type="entry name" value="His_kinase_dom"/>
</dbReference>
<evidence type="ECO:0000256" key="2">
    <source>
        <dbReference type="ARBA" id="ARBA00004236"/>
    </source>
</evidence>
<keyword evidence="6" id="KW-0418">Kinase</keyword>
<comment type="catalytic activity">
    <reaction evidence="1">
        <text>ATP + protein L-histidine = ADP + protein N-phospho-L-histidine.</text>
        <dbReference type="EC" id="2.7.13.3"/>
    </reaction>
</comment>
<dbReference type="GO" id="GO:0016036">
    <property type="term" value="P:cellular response to phosphate starvation"/>
    <property type="evidence" value="ECO:0007669"/>
    <property type="project" value="TreeGrafter"/>
</dbReference>
<dbReference type="AlphaFoldDB" id="A0A0A8B9M0"/>
<dbReference type="SUPFAM" id="SSF47384">
    <property type="entry name" value="Homodimeric domain of signal transducing histidine kinase"/>
    <property type="match status" value="1"/>
</dbReference>
<feature type="domain" description="Histidine kinase" evidence="11">
    <location>
        <begin position="206"/>
        <end position="421"/>
    </location>
</feature>
<accession>A0A0A8B9M0</accession>
<reference evidence="13" key="1">
    <citation type="submission" date="2014-08" db="EMBL/GenBank/DDBJ databases">
        <title>Coriobacteriaceae sp. complete genome.</title>
        <authorList>
            <person name="Looft T."/>
            <person name="Bayles D.O."/>
            <person name="Stanton T.B."/>
        </authorList>
    </citation>
    <scope>NUCLEOTIDE SEQUENCE [LARGE SCALE GENOMIC DNA]</scope>
    <source>
        <strain evidence="13">68-1-3</strain>
    </source>
</reference>
<evidence type="ECO:0000256" key="5">
    <source>
        <dbReference type="ARBA" id="ARBA00022679"/>
    </source>
</evidence>
<dbReference type="EC" id="2.7.13.3" evidence="3"/>
<dbReference type="EMBL" id="CP009302">
    <property type="protein sequence ID" value="AJC11852.1"/>
    <property type="molecule type" value="Genomic_DNA"/>
</dbReference>
<dbReference type="InterPro" id="IPR036890">
    <property type="entry name" value="HATPase_C_sf"/>
</dbReference>
<name>A0A0A8B9M0_9ACTN</name>
<keyword evidence="5" id="KW-0808">Transferase</keyword>
<dbReference type="GO" id="GO:0005886">
    <property type="term" value="C:plasma membrane"/>
    <property type="evidence" value="ECO:0007669"/>
    <property type="project" value="UniProtKB-SubCell"/>
</dbReference>
<evidence type="ECO:0000256" key="9">
    <source>
        <dbReference type="SAM" id="MobiDB-lite"/>
    </source>
</evidence>
<evidence type="ECO:0000313" key="12">
    <source>
        <dbReference type="EMBL" id="AJC11852.1"/>
    </source>
</evidence>
<dbReference type="InterPro" id="IPR050351">
    <property type="entry name" value="BphY/WalK/GraS-like"/>
</dbReference>